<feature type="transmembrane region" description="Helical" evidence="1">
    <location>
        <begin position="485"/>
        <end position="507"/>
    </location>
</feature>
<evidence type="ECO:0000313" key="2">
    <source>
        <dbReference type="EMBL" id="KAA6186765.1"/>
    </source>
</evidence>
<dbReference type="Pfam" id="PF02447">
    <property type="entry name" value="GntP_permease"/>
    <property type="match status" value="1"/>
</dbReference>
<feature type="transmembrane region" description="Helical" evidence="1">
    <location>
        <begin position="176"/>
        <end position="197"/>
    </location>
</feature>
<feature type="transmembrane region" description="Helical" evidence="1">
    <location>
        <begin position="364"/>
        <end position="386"/>
    </location>
</feature>
<evidence type="ECO:0000256" key="1">
    <source>
        <dbReference type="SAM" id="Phobius"/>
    </source>
</evidence>
<dbReference type="PANTHER" id="PTHR30354">
    <property type="entry name" value="GNT FAMILY GLUCONATE TRANSPORTER"/>
    <property type="match status" value="1"/>
</dbReference>
<sequence length="510" mass="52415">MGLLGILLGLALLVALAYRGWSILLLAPAAALVAALFAGEPLLAHWTQTFMGAAAGFVAQFFPIFLLGALFGKLMEDSGSVQSVARFMGNRLGTRRAILAVVLAGAMVTYGGVSLFVAIFVLVPMAQSLFRDANIPRRLIPGTVALGTFTFTMTALPGTPAVQNAIPMPYLGTTPFAAPGLGLIAALIMLLFGLWWLSLAEARARRGGIGYDGLPALAPARTSALTSDRTPAAASVSAADPETIADQAAEDTLVRTRATVASSFDPPEVHGGEVSRELPSALVAFLPLIVVVAVNLSMSFLVLPRLDLGFLGEDRWGPTSPAAVSGIWSVIVALLSAILTLLALNWKRLTSLRDSVDAGLNASVLPVVSVACLVGFGAVVAALPAFEMVRDWVLGIEGGPLVSLAVSTNILAALTGSASGGLTIALQALGPTYLQLASELGIDPGLMHRVAVIGAGTLDTLPHNGAVVTLLAVCGATHKESYLDIVMVAIVGGLVALAGIIVLGTLFGSF</sequence>
<name>A0A5M8FSI9_9GAMM</name>
<keyword evidence="3" id="KW-1185">Reference proteome</keyword>
<dbReference type="Proteomes" id="UP000322981">
    <property type="component" value="Unassembled WGS sequence"/>
</dbReference>
<dbReference type="OrthoDB" id="86125at2"/>
<feature type="transmembrane region" description="Helical" evidence="1">
    <location>
        <begin position="135"/>
        <end position="156"/>
    </location>
</feature>
<protein>
    <submittedName>
        <fullName evidence="2">GntP family permease</fullName>
    </submittedName>
</protein>
<feature type="transmembrane region" description="Helical" evidence="1">
    <location>
        <begin position="406"/>
        <end position="426"/>
    </location>
</feature>
<dbReference type="GO" id="GO:0015128">
    <property type="term" value="F:gluconate transmembrane transporter activity"/>
    <property type="evidence" value="ECO:0007669"/>
    <property type="project" value="InterPro"/>
</dbReference>
<dbReference type="RefSeq" id="WP_150091098.1">
    <property type="nucleotide sequence ID" value="NZ_JBFUOH010000052.1"/>
</dbReference>
<gene>
    <name evidence="2" type="ORF">F2Q65_04650</name>
</gene>
<dbReference type="InterPro" id="IPR003474">
    <property type="entry name" value="Glcn_transporter"/>
</dbReference>
<feature type="transmembrane region" description="Helical" evidence="1">
    <location>
        <begin position="97"/>
        <end position="123"/>
    </location>
</feature>
<feature type="transmembrane region" description="Helical" evidence="1">
    <location>
        <begin position="323"/>
        <end position="344"/>
    </location>
</feature>
<dbReference type="EMBL" id="VWXX01000004">
    <property type="protein sequence ID" value="KAA6186765.1"/>
    <property type="molecule type" value="Genomic_DNA"/>
</dbReference>
<proteinExistence type="predicted"/>
<comment type="caution">
    <text evidence="2">The sequence shown here is derived from an EMBL/GenBank/DDBJ whole genome shotgun (WGS) entry which is preliminary data.</text>
</comment>
<accession>A0A5M8FSI9</accession>
<reference evidence="2 3" key="1">
    <citation type="submission" date="2019-09" db="EMBL/GenBank/DDBJ databases">
        <title>Whole-genome sequence of the purple sulfur bacterium Thiohalocapsa marina DSM 19078.</title>
        <authorList>
            <person name="Kyndt J.A."/>
            <person name="Meyer T.E."/>
        </authorList>
    </citation>
    <scope>NUCLEOTIDE SEQUENCE [LARGE SCALE GENOMIC DNA]</scope>
    <source>
        <strain evidence="2 3">DSM 19078</strain>
    </source>
</reference>
<dbReference type="AlphaFoldDB" id="A0A5M8FSI9"/>
<feature type="transmembrane region" description="Helical" evidence="1">
    <location>
        <begin position="50"/>
        <end position="71"/>
    </location>
</feature>
<organism evidence="2 3">
    <name type="scientific">Thiohalocapsa marina</name>
    <dbReference type="NCBI Taxonomy" id="424902"/>
    <lineage>
        <taxon>Bacteria</taxon>
        <taxon>Pseudomonadati</taxon>
        <taxon>Pseudomonadota</taxon>
        <taxon>Gammaproteobacteria</taxon>
        <taxon>Chromatiales</taxon>
        <taxon>Chromatiaceae</taxon>
        <taxon>Thiohalocapsa</taxon>
    </lineage>
</organism>
<keyword evidence="1" id="KW-0812">Transmembrane</keyword>
<keyword evidence="1" id="KW-0472">Membrane</keyword>
<dbReference type="GO" id="GO:0005886">
    <property type="term" value="C:plasma membrane"/>
    <property type="evidence" value="ECO:0007669"/>
    <property type="project" value="TreeGrafter"/>
</dbReference>
<keyword evidence="1" id="KW-1133">Transmembrane helix</keyword>
<evidence type="ECO:0000313" key="3">
    <source>
        <dbReference type="Proteomes" id="UP000322981"/>
    </source>
</evidence>
<feature type="transmembrane region" description="Helical" evidence="1">
    <location>
        <begin position="281"/>
        <end position="303"/>
    </location>
</feature>
<dbReference type="PANTHER" id="PTHR30354:SF7">
    <property type="entry name" value="BLL7963 PROTEIN"/>
    <property type="match status" value="1"/>
</dbReference>